<accession>A0A060QM78</accession>
<comment type="caution">
    <text evidence="1">The sequence shown here is derived from an EMBL/GenBank/DDBJ whole genome shotgun (WGS) entry which is preliminary data.</text>
</comment>
<evidence type="ECO:0000313" key="1">
    <source>
        <dbReference type="EMBL" id="CDG41052.1"/>
    </source>
</evidence>
<protein>
    <submittedName>
        <fullName evidence="1">Uncharacterized protein</fullName>
    </submittedName>
</protein>
<proteinExistence type="predicted"/>
<dbReference type="EMBL" id="CBLX010000025">
    <property type="protein sequence ID" value="CDG41052.1"/>
    <property type="molecule type" value="Genomic_DNA"/>
</dbReference>
<organism evidence="1 2">
    <name type="scientific">Asaia bogorensis</name>
    <dbReference type="NCBI Taxonomy" id="91915"/>
    <lineage>
        <taxon>Bacteria</taxon>
        <taxon>Pseudomonadati</taxon>
        <taxon>Pseudomonadota</taxon>
        <taxon>Alphaproteobacteria</taxon>
        <taxon>Acetobacterales</taxon>
        <taxon>Acetobacteraceae</taxon>
        <taxon>Asaia</taxon>
    </lineage>
</organism>
<reference evidence="1 2" key="2">
    <citation type="journal article" date="2014" name="PLoS ONE">
        <title>Evolution of mitochondria reconstructed from the energy metabolism of living bacteria.</title>
        <authorList>
            <person name="Degli Esposti M."/>
            <person name="Chouaia B."/>
            <person name="Comandatore F."/>
            <person name="Crotti E."/>
            <person name="Sassera D."/>
            <person name="Lievens P.M."/>
            <person name="Daffonchio D."/>
            <person name="Bandi C."/>
        </authorList>
    </citation>
    <scope>NUCLEOTIDE SEQUENCE [LARGE SCALE GENOMIC DNA]</scope>
    <source>
        <strain evidence="1 2">SF2.1</strain>
    </source>
</reference>
<name>A0A060QM78_9PROT</name>
<dbReference type="Proteomes" id="UP000027583">
    <property type="component" value="Unassembled WGS sequence"/>
</dbReference>
<reference evidence="1 2" key="1">
    <citation type="journal article" date="2014" name="Genome Biol. Evol.">
        <title>Acetic acid bacteria genomes reveal functional traits for adaptation to life in insect guts.</title>
        <authorList>
            <person name="Chouaia B."/>
            <person name="Gaiarsa S."/>
            <person name="Crotti E."/>
            <person name="Comandatore F."/>
            <person name="Degli Esposti M."/>
            <person name="Ricci I."/>
            <person name="Alma A."/>
            <person name="Favia G."/>
            <person name="Bandi C."/>
            <person name="Daffonchio D."/>
        </authorList>
    </citation>
    <scope>NUCLEOTIDE SEQUENCE [LARGE SCALE GENOMIC DNA]</scope>
    <source>
        <strain evidence="1 2">SF2.1</strain>
    </source>
</reference>
<dbReference type="AlphaFoldDB" id="A0A060QM78"/>
<dbReference type="RefSeq" id="WP_023977985.1">
    <property type="nucleotide sequence ID" value="NZ_CBLX010000025.1"/>
</dbReference>
<evidence type="ECO:0000313" key="2">
    <source>
        <dbReference type="Proteomes" id="UP000027583"/>
    </source>
</evidence>
<sequence length="68" mass="7719">MGRKKNWDERLLLTLPEGAKALIDSVLEIGENRNAMIRSAIDAEIRKRTRRLARAPSETAPEDDQTDD</sequence>
<gene>
    <name evidence="1" type="ORF">ASAP_3007</name>
</gene>